<name>A0AC61KZ35_9EURY</name>
<dbReference type="Proteomes" id="UP000248329">
    <property type="component" value="Unassembled WGS sequence"/>
</dbReference>
<dbReference type="EMBL" id="PQXF01000055">
    <property type="protein sequence ID" value="PXF57617.1"/>
    <property type="molecule type" value="Genomic_DNA"/>
</dbReference>
<evidence type="ECO:0000313" key="1">
    <source>
        <dbReference type="EMBL" id="PXF57617.1"/>
    </source>
</evidence>
<sequence>MPHKVSLYLDTSVPNALFRMPEDRKEATSLFFQETAPKHEVFISELVVGEIEATPDDAHRTRLLNSVKNLSVLPVSAEAEKLADEYLKYIKIPKADAIHIAISTVEGVDYL</sequence>
<accession>A0AC61KZ35</accession>
<gene>
    <name evidence="1" type="ORF">C4B59_14920</name>
</gene>
<protein>
    <submittedName>
        <fullName evidence="1">Uncharacterized protein</fullName>
    </submittedName>
</protein>
<organism evidence="1 2">
    <name type="scientific">Candidatus Methanogaster sp</name>
    <dbReference type="NCBI Taxonomy" id="3386292"/>
    <lineage>
        <taxon>Archaea</taxon>
        <taxon>Methanobacteriati</taxon>
        <taxon>Methanobacteriota</taxon>
        <taxon>Stenosarchaea group</taxon>
        <taxon>Methanomicrobia</taxon>
        <taxon>Methanosarcinales</taxon>
        <taxon>ANME-2 cluster</taxon>
        <taxon>Candidatus Methanogasteraceae</taxon>
        <taxon>Candidatus Methanogaster</taxon>
    </lineage>
</organism>
<comment type="caution">
    <text evidence="1">The sequence shown here is derived from an EMBL/GenBank/DDBJ whole genome shotgun (WGS) entry which is preliminary data.</text>
</comment>
<proteinExistence type="predicted"/>
<reference evidence="1" key="1">
    <citation type="submission" date="2018-01" db="EMBL/GenBank/DDBJ databases">
        <authorList>
            <person name="Krukenberg V."/>
        </authorList>
    </citation>
    <scope>NUCLEOTIDE SEQUENCE</scope>
    <source>
        <strain evidence="1">E20ANME2</strain>
    </source>
</reference>
<evidence type="ECO:0000313" key="2">
    <source>
        <dbReference type="Proteomes" id="UP000248329"/>
    </source>
</evidence>